<sequence>MSSSISNRWGNLLLTISRCLAVAPTARQEGRFARWIHCFWCLVLLGYVWTGCIWKCIVFDAEMPTIEKLLYLMEFPGNITITGFLVYHAVLNCPYARDVETQIHLLIGRQDFGVAQRLYQKHGKRTRHLLVQTIVFHGACIVVDIVNYDFNWWTTWSSNSVYNLPALMISLGVLQYALAVHLLWLLKSHLCHCLEQLQKRRRLPQGIVNLDARYDRFFASLVDAGGCSSLVLEELRATYTSIDRLHRQLLDKFGLFLLLNFGNSLCSFCEELYMVFNFFERPQWAAGMLLFYRILWLVMHGGRIWVILAVNEQLVEQECQLFLQLNQMEVCGSHLERTINRFLVQLQTSIGQPLLACGVIDLDTLAMGGFVGVLMAIVIFLIQIGLGNKSLMGVALNQSGWIYI</sequence>
<evidence type="ECO:0000256" key="2">
    <source>
        <dbReference type="ARBA" id="ARBA00022475"/>
    </source>
</evidence>
<accession>A0A6I8UUI1</accession>
<comment type="function">
    <text evidence="6">Gustatory receptor which mediates acceptance or avoidance behavior, depending on its substrates.</text>
</comment>
<evidence type="ECO:0000256" key="6">
    <source>
        <dbReference type="RuleBase" id="RU363108"/>
    </source>
</evidence>
<feature type="transmembrane region" description="Helical" evidence="6">
    <location>
        <begin position="129"/>
        <end position="146"/>
    </location>
</feature>
<keyword evidence="2 6" id="KW-1003">Cell membrane</keyword>
<dbReference type="FunCoup" id="A0A6I8UUI1">
    <property type="interactions" value="9"/>
</dbReference>
<dbReference type="Bgee" id="FBgn0077339">
    <property type="expression patterns" value="Expressed in male reproductive system"/>
</dbReference>
<dbReference type="InParanoid" id="A0A6I8UUI1"/>
<evidence type="ECO:0000256" key="4">
    <source>
        <dbReference type="ARBA" id="ARBA00022989"/>
    </source>
</evidence>
<feature type="transmembrane region" description="Helical" evidence="6">
    <location>
        <begin position="253"/>
        <end position="276"/>
    </location>
</feature>
<keyword evidence="6 8" id="KW-0675">Receptor</keyword>
<organism evidence="7 8">
    <name type="scientific">Drosophila pseudoobscura pseudoobscura</name>
    <name type="common">Fruit fly</name>
    <dbReference type="NCBI Taxonomy" id="46245"/>
    <lineage>
        <taxon>Eukaryota</taxon>
        <taxon>Metazoa</taxon>
        <taxon>Ecdysozoa</taxon>
        <taxon>Arthropoda</taxon>
        <taxon>Hexapoda</taxon>
        <taxon>Insecta</taxon>
        <taxon>Pterygota</taxon>
        <taxon>Neoptera</taxon>
        <taxon>Endopterygota</taxon>
        <taxon>Diptera</taxon>
        <taxon>Brachycera</taxon>
        <taxon>Muscomorpha</taxon>
        <taxon>Ephydroidea</taxon>
        <taxon>Drosophilidae</taxon>
        <taxon>Drosophila</taxon>
        <taxon>Sophophora</taxon>
    </lineage>
</organism>
<dbReference type="GO" id="GO:0005886">
    <property type="term" value="C:plasma membrane"/>
    <property type="evidence" value="ECO:0007669"/>
    <property type="project" value="UniProtKB-SubCell"/>
</dbReference>
<comment type="subcellular location">
    <subcellularLocation>
        <location evidence="1 6">Cell membrane</location>
        <topology evidence="1 6">Multi-pass membrane protein</topology>
    </subcellularLocation>
</comment>
<protein>
    <recommendedName>
        <fullName evidence="6">Gustatory receptor</fullName>
    </recommendedName>
</protein>
<comment type="similarity">
    <text evidence="6">Belongs to the insect chemoreceptor superfamily. Gustatory receptor (GR) family.</text>
</comment>
<dbReference type="Pfam" id="PF08395">
    <property type="entry name" value="7tm_7"/>
    <property type="match status" value="1"/>
</dbReference>
<dbReference type="Proteomes" id="UP000001819">
    <property type="component" value="Chromosome 3"/>
</dbReference>
<feature type="transmembrane region" description="Helical" evidence="6">
    <location>
        <begin position="166"/>
        <end position="186"/>
    </location>
</feature>
<evidence type="ECO:0000313" key="7">
    <source>
        <dbReference type="Proteomes" id="UP000001819"/>
    </source>
</evidence>
<dbReference type="GO" id="GO:0050909">
    <property type="term" value="P:sensory perception of taste"/>
    <property type="evidence" value="ECO:0007669"/>
    <property type="project" value="InterPro"/>
</dbReference>
<gene>
    <name evidence="8" type="primary">Gr59e</name>
</gene>
<dbReference type="RefSeq" id="XP_001361098.3">
    <property type="nucleotide sequence ID" value="XM_001361061.5"/>
</dbReference>
<keyword evidence="6" id="KW-0807">Transducer</keyword>
<dbReference type="InterPro" id="IPR013604">
    <property type="entry name" value="7TM_chemorcpt"/>
</dbReference>
<keyword evidence="7" id="KW-1185">Reference proteome</keyword>
<feature type="transmembrane region" description="Helical" evidence="6">
    <location>
        <begin position="365"/>
        <end position="386"/>
    </location>
</feature>
<keyword evidence="3 6" id="KW-0812">Transmembrane</keyword>
<name>A0A6I8UUI1_DROPS</name>
<dbReference type="OMA" id="CGSHLER"/>
<evidence type="ECO:0000256" key="3">
    <source>
        <dbReference type="ARBA" id="ARBA00022692"/>
    </source>
</evidence>
<reference evidence="8" key="2">
    <citation type="submission" date="2025-08" db="UniProtKB">
        <authorList>
            <consortium name="RefSeq"/>
        </authorList>
    </citation>
    <scope>IDENTIFICATION</scope>
    <source>
        <strain evidence="8">MV-25-SWS-2005</strain>
        <tissue evidence="8">Whole body</tissue>
    </source>
</reference>
<feature type="transmembrane region" description="Helical" evidence="6">
    <location>
        <begin position="282"/>
        <end position="299"/>
    </location>
</feature>
<feature type="transmembrane region" description="Helical" evidence="6">
    <location>
        <begin position="37"/>
        <end position="58"/>
    </location>
</feature>
<dbReference type="AlphaFoldDB" id="A0A6I8UUI1"/>
<dbReference type="KEGG" id="dpo:4804555"/>
<dbReference type="GeneID" id="4804555"/>
<keyword evidence="5 6" id="KW-0472">Membrane</keyword>
<evidence type="ECO:0000256" key="5">
    <source>
        <dbReference type="ARBA" id="ARBA00023136"/>
    </source>
</evidence>
<evidence type="ECO:0000256" key="1">
    <source>
        <dbReference type="ARBA" id="ARBA00004651"/>
    </source>
</evidence>
<keyword evidence="4 6" id="KW-1133">Transmembrane helix</keyword>
<proteinExistence type="inferred from homology"/>
<comment type="caution">
    <text evidence="6">Lacks conserved residue(s) required for the propagation of feature annotation.</text>
</comment>
<evidence type="ECO:0000313" key="8">
    <source>
        <dbReference type="RefSeq" id="XP_001361098.3"/>
    </source>
</evidence>
<reference evidence="7" key="1">
    <citation type="submission" date="2024-06" db="UniProtKB">
        <authorList>
            <consortium name="RefSeq"/>
        </authorList>
    </citation>
    <scope>NUCLEOTIDE SEQUENCE [LARGE SCALE GENOMIC DNA]</scope>
    <source>
        <strain evidence="7">MV2-25</strain>
    </source>
</reference>
<dbReference type="GO" id="GO:0007165">
    <property type="term" value="P:signal transduction"/>
    <property type="evidence" value="ECO:0007669"/>
    <property type="project" value="UniProtKB-KW"/>
</dbReference>